<comment type="caution">
    <text evidence="2">The sequence shown here is derived from an EMBL/GenBank/DDBJ whole genome shotgun (WGS) entry which is preliminary data.</text>
</comment>
<accession>A0AAW2R0J3</accession>
<sequence length="156" mass="17785">MQEQIVAFEKNNTWDIIPLLARKRAIGSKWVLKLKHNLDGSVNRYKAQLVVKGYNQIEDDILLRGPSEDSIADVKRYLDDLFIVKDLRYAKYFFGLEIARSQDGTSIMQHKYIEDIIVDTSMGDAKPALTPLPQCLKFSVDEAILLPEGMLNEGQN</sequence>
<feature type="domain" description="Reverse transcriptase Ty1/copia-type" evidence="1">
    <location>
        <begin position="59"/>
        <end position="132"/>
    </location>
</feature>
<feature type="domain" description="Reverse transcriptase Ty1/copia-type" evidence="1">
    <location>
        <begin position="11"/>
        <end position="57"/>
    </location>
</feature>
<organism evidence="2">
    <name type="scientific">Sesamum radiatum</name>
    <name type="common">Black benniseed</name>
    <dbReference type="NCBI Taxonomy" id="300843"/>
    <lineage>
        <taxon>Eukaryota</taxon>
        <taxon>Viridiplantae</taxon>
        <taxon>Streptophyta</taxon>
        <taxon>Embryophyta</taxon>
        <taxon>Tracheophyta</taxon>
        <taxon>Spermatophyta</taxon>
        <taxon>Magnoliopsida</taxon>
        <taxon>eudicotyledons</taxon>
        <taxon>Gunneridae</taxon>
        <taxon>Pentapetalae</taxon>
        <taxon>asterids</taxon>
        <taxon>lamiids</taxon>
        <taxon>Lamiales</taxon>
        <taxon>Pedaliaceae</taxon>
        <taxon>Sesamum</taxon>
    </lineage>
</organism>
<dbReference type="Pfam" id="PF07727">
    <property type="entry name" value="RVT_2"/>
    <property type="match status" value="2"/>
</dbReference>
<gene>
    <name evidence="2" type="ORF">Sradi_3244000</name>
</gene>
<evidence type="ECO:0000259" key="1">
    <source>
        <dbReference type="Pfam" id="PF07727"/>
    </source>
</evidence>
<dbReference type="InterPro" id="IPR013103">
    <property type="entry name" value="RVT_2"/>
</dbReference>
<dbReference type="EMBL" id="JACGWJ010000014">
    <property type="protein sequence ID" value="KAL0373283.1"/>
    <property type="molecule type" value="Genomic_DNA"/>
</dbReference>
<proteinExistence type="predicted"/>
<dbReference type="AlphaFoldDB" id="A0AAW2R0J3"/>
<protein>
    <submittedName>
        <fullName evidence="2">Retrovirus-related Pol polyprotein from transposon RE1</fullName>
    </submittedName>
</protein>
<reference evidence="2" key="1">
    <citation type="submission" date="2020-06" db="EMBL/GenBank/DDBJ databases">
        <authorList>
            <person name="Li T."/>
            <person name="Hu X."/>
            <person name="Zhang T."/>
            <person name="Song X."/>
            <person name="Zhang H."/>
            <person name="Dai N."/>
            <person name="Sheng W."/>
            <person name="Hou X."/>
            <person name="Wei L."/>
        </authorList>
    </citation>
    <scope>NUCLEOTIDE SEQUENCE</scope>
    <source>
        <strain evidence="2">G02</strain>
        <tissue evidence="2">Leaf</tissue>
    </source>
</reference>
<evidence type="ECO:0000313" key="2">
    <source>
        <dbReference type="EMBL" id="KAL0373283.1"/>
    </source>
</evidence>
<name>A0AAW2R0J3_SESRA</name>
<reference evidence="2" key="2">
    <citation type="journal article" date="2024" name="Plant">
        <title>Genomic evolution and insights into agronomic trait innovations of Sesamum species.</title>
        <authorList>
            <person name="Miao H."/>
            <person name="Wang L."/>
            <person name="Qu L."/>
            <person name="Liu H."/>
            <person name="Sun Y."/>
            <person name="Le M."/>
            <person name="Wang Q."/>
            <person name="Wei S."/>
            <person name="Zheng Y."/>
            <person name="Lin W."/>
            <person name="Duan Y."/>
            <person name="Cao H."/>
            <person name="Xiong S."/>
            <person name="Wang X."/>
            <person name="Wei L."/>
            <person name="Li C."/>
            <person name="Ma Q."/>
            <person name="Ju M."/>
            <person name="Zhao R."/>
            <person name="Li G."/>
            <person name="Mu C."/>
            <person name="Tian Q."/>
            <person name="Mei H."/>
            <person name="Zhang T."/>
            <person name="Gao T."/>
            <person name="Zhang H."/>
        </authorList>
    </citation>
    <scope>NUCLEOTIDE SEQUENCE</scope>
    <source>
        <strain evidence="2">G02</strain>
    </source>
</reference>